<sequence length="218" mass="24089">MGKAKVKRASTSIDMTAMCDVSFLLLTFFVLTATARQPETLTVDTAPSYSQAKLPDGNLAIITVGDEGKVFFKMSDPNVRVEALQRMAGIYGIEFTPEEYAKFKNLEDFGVSMKTMKTLLAAESADRTAEKQKGIPVDSTQNTSNELFSWVKQARLASAKILKDKAIEDGKDPDDIELMTVAIKSDADEKFPNLNLIIETLRNQKQNKFSFVTGLKAD</sequence>
<dbReference type="PANTHER" id="PTHR30558:SF3">
    <property type="entry name" value="BIOPOLYMER TRANSPORT PROTEIN EXBD-RELATED"/>
    <property type="match status" value="1"/>
</dbReference>
<evidence type="ECO:0000256" key="2">
    <source>
        <dbReference type="ARBA" id="ARBA00005811"/>
    </source>
</evidence>
<proteinExistence type="inferred from homology"/>
<dbReference type="InterPro" id="IPR003400">
    <property type="entry name" value="ExbD"/>
</dbReference>
<evidence type="ECO:0000256" key="7">
    <source>
        <dbReference type="RuleBase" id="RU003879"/>
    </source>
</evidence>
<dbReference type="PANTHER" id="PTHR30558">
    <property type="entry name" value="EXBD MEMBRANE COMPONENT OF PMF-DRIVEN MACROMOLECULE IMPORT SYSTEM"/>
    <property type="match status" value="1"/>
</dbReference>
<comment type="subcellular location">
    <subcellularLocation>
        <location evidence="1">Cell membrane</location>
        <topology evidence="1">Single-pass membrane protein</topology>
    </subcellularLocation>
    <subcellularLocation>
        <location evidence="7">Cell membrane</location>
        <topology evidence="7">Single-pass type II membrane protein</topology>
    </subcellularLocation>
</comment>
<dbReference type="RefSeq" id="WP_165291426.1">
    <property type="nucleotide sequence ID" value="NZ_JACOIJ010000009.1"/>
</dbReference>
<keyword evidence="7" id="KW-0813">Transport</keyword>
<evidence type="ECO:0000256" key="1">
    <source>
        <dbReference type="ARBA" id="ARBA00004162"/>
    </source>
</evidence>
<dbReference type="Pfam" id="PF02472">
    <property type="entry name" value="ExbD"/>
    <property type="match status" value="1"/>
</dbReference>
<dbReference type="EMBL" id="JACOIJ010000009">
    <property type="protein sequence ID" value="MBD1429292.1"/>
    <property type="molecule type" value="Genomic_DNA"/>
</dbReference>
<dbReference type="Proteomes" id="UP000651271">
    <property type="component" value="Unassembled WGS sequence"/>
</dbReference>
<evidence type="ECO:0000256" key="3">
    <source>
        <dbReference type="ARBA" id="ARBA00022475"/>
    </source>
</evidence>
<evidence type="ECO:0000256" key="5">
    <source>
        <dbReference type="ARBA" id="ARBA00022989"/>
    </source>
</evidence>
<keyword evidence="7" id="KW-0653">Protein transport</keyword>
<evidence type="ECO:0000313" key="9">
    <source>
        <dbReference type="Proteomes" id="UP000651271"/>
    </source>
</evidence>
<keyword evidence="4 7" id="KW-0812">Transmembrane</keyword>
<keyword evidence="5" id="KW-1133">Transmembrane helix</keyword>
<accession>A0ABR7YDB2</accession>
<reference evidence="8 9" key="1">
    <citation type="submission" date="2020-08" db="EMBL/GenBank/DDBJ databases">
        <title>Sphingobacterium sp. DN04309 isolated from aquaculture water.</title>
        <authorList>
            <person name="Zhang M."/>
        </authorList>
    </citation>
    <scope>NUCLEOTIDE SEQUENCE [LARGE SCALE GENOMIC DNA]</scope>
    <source>
        <strain evidence="8 9">DN04309</strain>
    </source>
</reference>
<protein>
    <submittedName>
        <fullName evidence="8">Biopolymer transporter ExbD</fullName>
    </submittedName>
</protein>
<comment type="caution">
    <text evidence="8">The sequence shown here is derived from an EMBL/GenBank/DDBJ whole genome shotgun (WGS) entry which is preliminary data.</text>
</comment>
<keyword evidence="3" id="KW-1003">Cell membrane</keyword>
<evidence type="ECO:0000313" key="8">
    <source>
        <dbReference type="EMBL" id="MBD1429292.1"/>
    </source>
</evidence>
<keyword evidence="6" id="KW-0472">Membrane</keyword>
<gene>
    <name evidence="8" type="ORF">H8B04_06885</name>
</gene>
<evidence type="ECO:0000256" key="6">
    <source>
        <dbReference type="ARBA" id="ARBA00023136"/>
    </source>
</evidence>
<keyword evidence="9" id="KW-1185">Reference proteome</keyword>
<organism evidence="8 9">
    <name type="scientific">Sphingobacterium litopenaei</name>
    <dbReference type="NCBI Taxonomy" id="2763500"/>
    <lineage>
        <taxon>Bacteria</taxon>
        <taxon>Pseudomonadati</taxon>
        <taxon>Bacteroidota</taxon>
        <taxon>Sphingobacteriia</taxon>
        <taxon>Sphingobacteriales</taxon>
        <taxon>Sphingobacteriaceae</taxon>
        <taxon>Sphingobacterium</taxon>
    </lineage>
</organism>
<evidence type="ECO:0000256" key="4">
    <source>
        <dbReference type="ARBA" id="ARBA00022692"/>
    </source>
</evidence>
<comment type="similarity">
    <text evidence="2 7">Belongs to the ExbD/TolR family.</text>
</comment>
<name>A0ABR7YDB2_9SPHI</name>